<name>A0A1M5U2Q7_9CLOT</name>
<evidence type="ECO:0000313" key="3">
    <source>
        <dbReference type="Proteomes" id="UP000184526"/>
    </source>
</evidence>
<proteinExistence type="predicted"/>
<evidence type="ECO:0000256" key="1">
    <source>
        <dbReference type="SAM" id="SignalP"/>
    </source>
</evidence>
<dbReference type="Proteomes" id="UP000184526">
    <property type="component" value="Unassembled WGS sequence"/>
</dbReference>
<feature type="chain" id="PRO_5012702951" evidence="1">
    <location>
        <begin position="26"/>
        <end position="158"/>
    </location>
</feature>
<evidence type="ECO:0000313" key="2">
    <source>
        <dbReference type="EMBL" id="SHH57228.1"/>
    </source>
</evidence>
<protein>
    <submittedName>
        <fullName evidence="2">Uncharacterized protein</fullName>
    </submittedName>
</protein>
<feature type="signal peptide" evidence="1">
    <location>
        <begin position="1"/>
        <end position="25"/>
    </location>
</feature>
<dbReference type="RefSeq" id="WP_072830304.1">
    <property type="nucleotide sequence ID" value="NZ_FQXP01000003.1"/>
</dbReference>
<accession>A0A1M5U2Q7</accession>
<sequence length="158" mass="17048">MKKRQIIAGAMGILMMSVVILPVHAETMDVTYREPNNYTVTIPSSVDLSNGATSKQIEVKDVNLEPSREIKVKITQGVDSNGVVELSREDDTETKAVTTISITQSGTGIAKDTDFVSFTANGTQDLYFSDLEAKNGGTIKAGNYNGQLVFTVTAPEKK</sequence>
<keyword evidence="3" id="KW-1185">Reference proteome</keyword>
<dbReference type="AlphaFoldDB" id="A0A1M5U2Q7"/>
<gene>
    <name evidence="2" type="ORF">SAMN02745196_00820</name>
</gene>
<keyword evidence="1" id="KW-0732">Signal</keyword>
<organism evidence="2 3">
    <name type="scientific">Clostridium collagenovorans DSM 3089</name>
    <dbReference type="NCBI Taxonomy" id="1121306"/>
    <lineage>
        <taxon>Bacteria</taxon>
        <taxon>Bacillati</taxon>
        <taxon>Bacillota</taxon>
        <taxon>Clostridia</taxon>
        <taxon>Eubacteriales</taxon>
        <taxon>Clostridiaceae</taxon>
        <taxon>Clostridium</taxon>
    </lineage>
</organism>
<dbReference type="STRING" id="1121306.SAMN02745196_00820"/>
<dbReference type="EMBL" id="FQXP01000003">
    <property type="protein sequence ID" value="SHH57228.1"/>
    <property type="molecule type" value="Genomic_DNA"/>
</dbReference>
<reference evidence="2 3" key="1">
    <citation type="submission" date="2016-11" db="EMBL/GenBank/DDBJ databases">
        <authorList>
            <person name="Jaros S."/>
            <person name="Januszkiewicz K."/>
            <person name="Wedrychowicz H."/>
        </authorList>
    </citation>
    <scope>NUCLEOTIDE SEQUENCE [LARGE SCALE GENOMIC DNA]</scope>
    <source>
        <strain evidence="2 3">DSM 3089</strain>
    </source>
</reference>
<dbReference type="OrthoDB" id="2109170at2"/>